<gene>
    <name evidence="1" type="ordered locus">Bcav_2345</name>
</gene>
<sequence>MLVTAASGRTGTRVADRLRAAGLPVRAVSRSTTPRFDWEEPATWADVLDGARSAYVAFSPDLSVPGAADTLRAFAAAARSAGLDRLSLLSGRGEAASLVAEDAVLEEFPAASVVRSSWFAQNFTEGEFAAMLTGGVLALPVGDVPEPFVDADDVADVAVATLTGEGHAGEVYEVAGPRLLTFAEVVAEIGALVGRDLQYVELEMDDAVAGWREAGLPPEVVELLSALFPEVFGGQNSVLTDGVERALGRPPRDISAHLSAAAAAGVWS</sequence>
<dbReference type="InterPro" id="IPR036291">
    <property type="entry name" value="NAD(P)-bd_dom_sf"/>
</dbReference>
<accession>C5BVZ4</accession>
<dbReference type="Proteomes" id="UP000007962">
    <property type="component" value="Chromosome"/>
</dbReference>
<dbReference type="eggNOG" id="COG0702">
    <property type="taxonomic scope" value="Bacteria"/>
</dbReference>
<dbReference type="PANTHER" id="PTHR43162:SF1">
    <property type="entry name" value="PRESTALK A DIFFERENTIATION PROTEIN A"/>
    <property type="match status" value="1"/>
</dbReference>
<dbReference type="STRING" id="471853.Bcav_2345"/>
<reference evidence="1 2" key="1">
    <citation type="journal article" date="2009" name="Stand. Genomic Sci.">
        <title>Complete genome sequence of Beutenbergia cavernae type strain (HKI 0122).</title>
        <authorList>
            <person name="Land M."/>
            <person name="Pukall R."/>
            <person name="Abt B."/>
            <person name="Goker M."/>
            <person name="Rohde M."/>
            <person name="Glavina Del Rio T."/>
            <person name="Tice H."/>
            <person name="Copeland A."/>
            <person name="Cheng J.F."/>
            <person name="Lucas S."/>
            <person name="Chen F."/>
            <person name="Nolan M."/>
            <person name="Bruce D."/>
            <person name="Goodwin L."/>
            <person name="Pitluck S."/>
            <person name="Ivanova N."/>
            <person name="Mavromatis K."/>
            <person name="Ovchinnikova G."/>
            <person name="Pati A."/>
            <person name="Chen A."/>
            <person name="Palaniappan K."/>
            <person name="Hauser L."/>
            <person name="Chang Y.J."/>
            <person name="Jefferies C.C."/>
            <person name="Saunders E."/>
            <person name="Brettin T."/>
            <person name="Detter J.C."/>
            <person name="Han C."/>
            <person name="Chain P."/>
            <person name="Bristow J."/>
            <person name="Eisen J.A."/>
            <person name="Markowitz V."/>
            <person name="Hugenholtz P."/>
            <person name="Kyrpides N.C."/>
            <person name="Klenk H.P."/>
            <person name="Lapidus A."/>
        </authorList>
    </citation>
    <scope>NUCLEOTIDE SEQUENCE [LARGE SCALE GENOMIC DNA]</scope>
    <source>
        <strain evidence="2">ATCC BAA-8 / DSM 12333 / NBRC 16432</strain>
    </source>
</reference>
<dbReference type="PANTHER" id="PTHR43162">
    <property type="match status" value="1"/>
</dbReference>
<organism evidence="1 2">
    <name type="scientific">Beutenbergia cavernae (strain ATCC BAA-8 / DSM 12333 / CCUG 43141 / JCM 11478 / NBRC 16432 / NCIMB 13614 / HKI 0122)</name>
    <dbReference type="NCBI Taxonomy" id="471853"/>
    <lineage>
        <taxon>Bacteria</taxon>
        <taxon>Bacillati</taxon>
        <taxon>Actinomycetota</taxon>
        <taxon>Actinomycetes</taxon>
        <taxon>Micrococcales</taxon>
        <taxon>Beutenbergiaceae</taxon>
        <taxon>Beutenbergia</taxon>
    </lineage>
</organism>
<protein>
    <submittedName>
        <fullName evidence="1">NmrA family protein</fullName>
    </submittedName>
</protein>
<dbReference type="HOGENOM" id="CLU_007383_10_6_11"/>
<keyword evidence="2" id="KW-1185">Reference proteome</keyword>
<dbReference type="Gene3D" id="3.90.25.10">
    <property type="entry name" value="UDP-galactose 4-epimerase, domain 1"/>
    <property type="match status" value="1"/>
</dbReference>
<dbReference type="EMBL" id="CP001618">
    <property type="protein sequence ID" value="ACQ80595.1"/>
    <property type="molecule type" value="Genomic_DNA"/>
</dbReference>
<dbReference type="Gene3D" id="3.40.50.720">
    <property type="entry name" value="NAD(P)-binding Rossmann-like Domain"/>
    <property type="match status" value="1"/>
</dbReference>
<dbReference type="KEGG" id="bcv:Bcav_2345"/>
<dbReference type="SUPFAM" id="SSF51735">
    <property type="entry name" value="NAD(P)-binding Rossmann-fold domains"/>
    <property type="match status" value="1"/>
</dbReference>
<dbReference type="InterPro" id="IPR051604">
    <property type="entry name" value="Ergot_Alk_Oxidoreductase"/>
</dbReference>
<name>C5BVZ4_BEUC1</name>
<dbReference type="AlphaFoldDB" id="C5BVZ4"/>
<evidence type="ECO:0000313" key="2">
    <source>
        <dbReference type="Proteomes" id="UP000007962"/>
    </source>
</evidence>
<evidence type="ECO:0000313" key="1">
    <source>
        <dbReference type="EMBL" id="ACQ80595.1"/>
    </source>
</evidence>
<proteinExistence type="predicted"/>